<dbReference type="AlphaFoldDB" id="B4GEQ3"/>
<gene>
    <name evidence="2" type="primary">Dper\GL21762</name>
    <name evidence="2" type="ORF">Dper_GL21762</name>
</gene>
<feature type="region of interest" description="Disordered" evidence="1">
    <location>
        <begin position="48"/>
        <end position="70"/>
    </location>
</feature>
<sequence>MTRNDGDAVARRPPDDDKSAAINGDKYQSLCLSLVYRPCLLGPGSWHDASATASASSFDEHSQPDNEKRSKVLLPLMAPDFELL</sequence>
<reference evidence="2 3" key="1">
    <citation type="journal article" date="2007" name="Nature">
        <title>Evolution of genes and genomes on the Drosophila phylogeny.</title>
        <authorList>
            <consortium name="Drosophila 12 Genomes Consortium"/>
            <person name="Clark A.G."/>
            <person name="Eisen M.B."/>
            <person name="Smith D.R."/>
            <person name="Bergman C.M."/>
            <person name="Oliver B."/>
            <person name="Markow T.A."/>
            <person name="Kaufman T.C."/>
            <person name="Kellis M."/>
            <person name="Gelbart W."/>
            <person name="Iyer V.N."/>
            <person name="Pollard D.A."/>
            <person name="Sackton T.B."/>
            <person name="Larracuente A.M."/>
            <person name="Singh N.D."/>
            <person name="Abad J.P."/>
            <person name="Abt D.N."/>
            <person name="Adryan B."/>
            <person name="Aguade M."/>
            <person name="Akashi H."/>
            <person name="Anderson W.W."/>
            <person name="Aquadro C.F."/>
            <person name="Ardell D.H."/>
            <person name="Arguello R."/>
            <person name="Artieri C.G."/>
            <person name="Barbash D.A."/>
            <person name="Barker D."/>
            <person name="Barsanti P."/>
            <person name="Batterham P."/>
            <person name="Batzoglou S."/>
            <person name="Begun D."/>
            <person name="Bhutkar A."/>
            <person name="Blanco E."/>
            <person name="Bosak S.A."/>
            <person name="Bradley R.K."/>
            <person name="Brand A.D."/>
            <person name="Brent M.R."/>
            <person name="Brooks A.N."/>
            <person name="Brown R.H."/>
            <person name="Butlin R.K."/>
            <person name="Caggese C."/>
            <person name="Calvi B.R."/>
            <person name="Bernardo de Carvalho A."/>
            <person name="Caspi A."/>
            <person name="Castrezana S."/>
            <person name="Celniker S.E."/>
            <person name="Chang J.L."/>
            <person name="Chapple C."/>
            <person name="Chatterji S."/>
            <person name="Chinwalla A."/>
            <person name="Civetta A."/>
            <person name="Clifton S.W."/>
            <person name="Comeron J.M."/>
            <person name="Costello J.C."/>
            <person name="Coyne J.A."/>
            <person name="Daub J."/>
            <person name="David R.G."/>
            <person name="Delcher A.L."/>
            <person name="Delehaunty K."/>
            <person name="Do C.B."/>
            <person name="Ebling H."/>
            <person name="Edwards K."/>
            <person name="Eickbush T."/>
            <person name="Evans J.D."/>
            <person name="Filipski A."/>
            <person name="Findeiss S."/>
            <person name="Freyhult E."/>
            <person name="Fulton L."/>
            <person name="Fulton R."/>
            <person name="Garcia A.C."/>
            <person name="Gardiner A."/>
            <person name="Garfield D.A."/>
            <person name="Garvin B.E."/>
            <person name="Gibson G."/>
            <person name="Gilbert D."/>
            <person name="Gnerre S."/>
            <person name="Godfrey J."/>
            <person name="Good R."/>
            <person name="Gotea V."/>
            <person name="Gravely B."/>
            <person name="Greenberg A.J."/>
            <person name="Griffiths-Jones S."/>
            <person name="Gross S."/>
            <person name="Guigo R."/>
            <person name="Gustafson E.A."/>
            <person name="Haerty W."/>
            <person name="Hahn M.W."/>
            <person name="Halligan D.L."/>
            <person name="Halpern A.L."/>
            <person name="Halter G.M."/>
            <person name="Han M.V."/>
            <person name="Heger A."/>
            <person name="Hillier L."/>
            <person name="Hinrichs A.S."/>
            <person name="Holmes I."/>
            <person name="Hoskins R.A."/>
            <person name="Hubisz M.J."/>
            <person name="Hultmark D."/>
            <person name="Huntley M.A."/>
            <person name="Jaffe D.B."/>
            <person name="Jagadeeshan S."/>
            <person name="Jeck W.R."/>
            <person name="Johnson J."/>
            <person name="Jones C.D."/>
            <person name="Jordan W.C."/>
            <person name="Karpen G.H."/>
            <person name="Kataoka E."/>
            <person name="Keightley P.D."/>
            <person name="Kheradpour P."/>
            <person name="Kirkness E.F."/>
            <person name="Koerich L.B."/>
            <person name="Kristiansen K."/>
            <person name="Kudrna D."/>
            <person name="Kulathinal R.J."/>
            <person name="Kumar S."/>
            <person name="Kwok R."/>
            <person name="Lander E."/>
            <person name="Langley C.H."/>
            <person name="Lapoint R."/>
            <person name="Lazzaro B.P."/>
            <person name="Lee S.J."/>
            <person name="Levesque L."/>
            <person name="Li R."/>
            <person name="Lin C.F."/>
            <person name="Lin M.F."/>
            <person name="Lindblad-Toh K."/>
            <person name="Llopart A."/>
            <person name="Long M."/>
            <person name="Low L."/>
            <person name="Lozovsky E."/>
            <person name="Lu J."/>
            <person name="Luo M."/>
            <person name="Machado C.A."/>
            <person name="Makalowski W."/>
            <person name="Marzo M."/>
            <person name="Matsuda M."/>
            <person name="Matzkin L."/>
            <person name="McAllister B."/>
            <person name="McBride C.S."/>
            <person name="McKernan B."/>
            <person name="McKernan K."/>
            <person name="Mendez-Lago M."/>
            <person name="Minx P."/>
            <person name="Mollenhauer M.U."/>
            <person name="Montooth K."/>
            <person name="Mount S.M."/>
            <person name="Mu X."/>
            <person name="Myers E."/>
            <person name="Negre B."/>
            <person name="Newfeld S."/>
            <person name="Nielsen R."/>
            <person name="Noor M.A."/>
            <person name="O'Grady P."/>
            <person name="Pachter L."/>
            <person name="Papaceit M."/>
            <person name="Parisi M.J."/>
            <person name="Parisi M."/>
            <person name="Parts L."/>
            <person name="Pedersen J.S."/>
            <person name="Pesole G."/>
            <person name="Phillippy A.M."/>
            <person name="Ponting C.P."/>
            <person name="Pop M."/>
            <person name="Porcelli D."/>
            <person name="Powell J.R."/>
            <person name="Prohaska S."/>
            <person name="Pruitt K."/>
            <person name="Puig M."/>
            <person name="Quesneville H."/>
            <person name="Ram K.R."/>
            <person name="Rand D."/>
            <person name="Rasmussen M.D."/>
            <person name="Reed L.K."/>
            <person name="Reenan R."/>
            <person name="Reily A."/>
            <person name="Remington K.A."/>
            <person name="Rieger T.T."/>
            <person name="Ritchie M.G."/>
            <person name="Robin C."/>
            <person name="Rogers Y.H."/>
            <person name="Rohde C."/>
            <person name="Rozas J."/>
            <person name="Rubenfield M.J."/>
            <person name="Ruiz A."/>
            <person name="Russo S."/>
            <person name="Salzberg S.L."/>
            <person name="Sanchez-Gracia A."/>
            <person name="Saranga D.J."/>
            <person name="Sato H."/>
            <person name="Schaeffer S.W."/>
            <person name="Schatz M.C."/>
            <person name="Schlenke T."/>
            <person name="Schwartz R."/>
            <person name="Segarra C."/>
            <person name="Singh R.S."/>
            <person name="Sirot L."/>
            <person name="Sirota M."/>
            <person name="Sisneros N.B."/>
            <person name="Smith C.D."/>
            <person name="Smith T.F."/>
            <person name="Spieth J."/>
            <person name="Stage D.E."/>
            <person name="Stark A."/>
            <person name="Stephan W."/>
            <person name="Strausberg R.L."/>
            <person name="Strempel S."/>
            <person name="Sturgill D."/>
            <person name="Sutton G."/>
            <person name="Sutton G.G."/>
            <person name="Tao W."/>
            <person name="Teichmann S."/>
            <person name="Tobari Y.N."/>
            <person name="Tomimura Y."/>
            <person name="Tsolas J.M."/>
            <person name="Valente V.L."/>
            <person name="Venter E."/>
            <person name="Venter J.C."/>
            <person name="Vicario S."/>
            <person name="Vieira F.G."/>
            <person name="Vilella A.J."/>
            <person name="Villasante A."/>
            <person name="Walenz B."/>
            <person name="Wang J."/>
            <person name="Wasserman M."/>
            <person name="Watts T."/>
            <person name="Wilson D."/>
            <person name="Wilson R.K."/>
            <person name="Wing R.A."/>
            <person name="Wolfner M.F."/>
            <person name="Wong A."/>
            <person name="Wong G.K."/>
            <person name="Wu C.I."/>
            <person name="Wu G."/>
            <person name="Yamamoto D."/>
            <person name="Yang H.P."/>
            <person name="Yang S.P."/>
            <person name="Yorke J.A."/>
            <person name="Yoshida K."/>
            <person name="Zdobnov E."/>
            <person name="Zhang P."/>
            <person name="Zhang Y."/>
            <person name="Zimin A.V."/>
            <person name="Baldwin J."/>
            <person name="Abdouelleil A."/>
            <person name="Abdulkadir J."/>
            <person name="Abebe A."/>
            <person name="Abera B."/>
            <person name="Abreu J."/>
            <person name="Acer S.C."/>
            <person name="Aftuck L."/>
            <person name="Alexander A."/>
            <person name="An P."/>
            <person name="Anderson E."/>
            <person name="Anderson S."/>
            <person name="Arachi H."/>
            <person name="Azer M."/>
            <person name="Bachantsang P."/>
            <person name="Barry A."/>
            <person name="Bayul T."/>
            <person name="Berlin A."/>
            <person name="Bessette D."/>
            <person name="Bloom T."/>
            <person name="Blye J."/>
            <person name="Boguslavskiy L."/>
            <person name="Bonnet C."/>
            <person name="Boukhgalter B."/>
            <person name="Bourzgui I."/>
            <person name="Brown A."/>
            <person name="Cahill P."/>
            <person name="Channer S."/>
            <person name="Cheshatsang Y."/>
            <person name="Chuda L."/>
            <person name="Citroen M."/>
            <person name="Collymore A."/>
            <person name="Cooke P."/>
            <person name="Costello M."/>
            <person name="D'Aco K."/>
            <person name="Daza R."/>
            <person name="De Haan G."/>
            <person name="DeGray S."/>
            <person name="DeMaso C."/>
            <person name="Dhargay N."/>
            <person name="Dooley K."/>
            <person name="Dooley E."/>
            <person name="Doricent M."/>
            <person name="Dorje P."/>
            <person name="Dorjee K."/>
            <person name="Dupes A."/>
            <person name="Elong R."/>
            <person name="Falk J."/>
            <person name="Farina A."/>
            <person name="Faro S."/>
            <person name="Ferguson D."/>
            <person name="Fisher S."/>
            <person name="Foley C.D."/>
            <person name="Franke A."/>
            <person name="Friedrich D."/>
            <person name="Gadbois L."/>
            <person name="Gearin G."/>
            <person name="Gearin C.R."/>
            <person name="Giannoukos G."/>
            <person name="Goode T."/>
            <person name="Graham J."/>
            <person name="Grandbois E."/>
            <person name="Grewal S."/>
            <person name="Gyaltsen K."/>
            <person name="Hafez N."/>
            <person name="Hagos B."/>
            <person name="Hall J."/>
            <person name="Henson C."/>
            <person name="Hollinger A."/>
            <person name="Honan T."/>
            <person name="Huard M.D."/>
            <person name="Hughes L."/>
            <person name="Hurhula B."/>
            <person name="Husby M.E."/>
            <person name="Kamat A."/>
            <person name="Kanga B."/>
            <person name="Kashin S."/>
            <person name="Khazanovich D."/>
            <person name="Kisner P."/>
            <person name="Lance K."/>
            <person name="Lara M."/>
            <person name="Lee W."/>
            <person name="Lennon N."/>
            <person name="Letendre F."/>
            <person name="LeVine R."/>
            <person name="Lipovsky A."/>
            <person name="Liu X."/>
            <person name="Liu J."/>
            <person name="Liu S."/>
            <person name="Lokyitsang T."/>
            <person name="Lokyitsang Y."/>
            <person name="Lubonja R."/>
            <person name="Lui A."/>
            <person name="MacDonald P."/>
            <person name="Magnisalis V."/>
            <person name="Maru K."/>
            <person name="Matthews C."/>
            <person name="McCusker W."/>
            <person name="McDonough S."/>
            <person name="Mehta T."/>
            <person name="Meldrim J."/>
            <person name="Meneus L."/>
            <person name="Mihai O."/>
            <person name="Mihalev A."/>
            <person name="Mihova T."/>
            <person name="Mittelman R."/>
            <person name="Mlenga V."/>
            <person name="Montmayeur A."/>
            <person name="Mulrain L."/>
            <person name="Navidi A."/>
            <person name="Naylor J."/>
            <person name="Negash T."/>
            <person name="Nguyen T."/>
            <person name="Nguyen N."/>
            <person name="Nicol R."/>
            <person name="Norbu C."/>
            <person name="Norbu N."/>
            <person name="Novod N."/>
            <person name="O'Neill B."/>
            <person name="Osman S."/>
            <person name="Markiewicz E."/>
            <person name="Oyono O.L."/>
            <person name="Patti C."/>
            <person name="Phunkhang P."/>
            <person name="Pierre F."/>
            <person name="Priest M."/>
            <person name="Raghuraman S."/>
            <person name="Rege F."/>
            <person name="Reyes R."/>
            <person name="Rise C."/>
            <person name="Rogov P."/>
            <person name="Ross K."/>
            <person name="Ryan E."/>
            <person name="Settipalli S."/>
            <person name="Shea T."/>
            <person name="Sherpa N."/>
            <person name="Shi L."/>
            <person name="Shih D."/>
            <person name="Sparrow T."/>
            <person name="Spaulding J."/>
            <person name="Stalker J."/>
            <person name="Stange-Thomann N."/>
            <person name="Stavropoulos S."/>
            <person name="Stone C."/>
            <person name="Strader C."/>
            <person name="Tesfaye S."/>
            <person name="Thomson T."/>
            <person name="Thoulutsang Y."/>
            <person name="Thoulutsang D."/>
            <person name="Topham K."/>
            <person name="Topping I."/>
            <person name="Tsamla T."/>
            <person name="Vassiliev H."/>
            <person name="Vo A."/>
            <person name="Wangchuk T."/>
            <person name="Wangdi T."/>
            <person name="Weiand M."/>
            <person name="Wilkinson J."/>
            <person name="Wilson A."/>
            <person name="Yadav S."/>
            <person name="Young G."/>
            <person name="Yu Q."/>
            <person name="Zembek L."/>
            <person name="Zhong D."/>
            <person name="Zimmer A."/>
            <person name="Zwirko Z."/>
            <person name="Jaffe D.B."/>
            <person name="Alvarez P."/>
            <person name="Brockman W."/>
            <person name="Butler J."/>
            <person name="Chin C."/>
            <person name="Gnerre S."/>
            <person name="Grabherr M."/>
            <person name="Kleber M."/>
            <person name="Mauceli E."/>
            <person name="MacCallum I."/>
        </authorList>
    </citation>
    <scope>NUCLEOTIDE SEQUENCE [LARGE SCALE GENOMIC DNA]</scope>
    <source>
        <strain evidence="3">MSH-3 / Tucson 14011-0111.49</strain>
    </source>
</reference>
<accession>B4GEQ3</accession>
<protein>
    <submittedName>
        <fullName evidence="2">GL21762</fullName>
    </submittedName>
</protein>
<feature type="compositionally biased region" description="Basic and acidic residues" evidence="1">
    <location>
        <begin position="58"/>
        <end position="70"/>
    </location>
</feature>
<proteinExistence type="predicted"/>
<evidence type="ECO:0000256" key="1">
    <source>
        <dbReference type="SAM" id="MobiDB-lite"/>
    </source>
</evidence>
<organism evidence="3">
    <name type="scientific">Drosophila persimilis</name>
    <name type="common">Fruit fly</name>
    <dbReference type="NCBI Taxonomy" id="7234"/>
    <lineage>
        <taxon>Eukaryota</taxon>
        <taxon>Metazoa</taxon>
        <taxon>Ecdysozoa</taxon>
        <taxon>Arthropoda</taxon>
        <taxon>Hexapoda</taxon>
        <taxon>Insecta</taxon>
        <taxon>Pterygota</taxon>
        <taxon>Neoptera</taxon>
        <taxon>Endopterygota</taxon>
        <taxon>Diptera</taxon>
        <taxon>Brachycera</taxon>
        <taxon>Muscomorpha</taxon>
        <taxon>Ephydroidea</taxon>
        <taxon>Drosophilidae</taxon>
        <taxon>Drosophila</taxon>
        <taxon>Sophophora</taxon>
    </lineage>
</organism>
<keyword evidence="3" id="KW-1185">Reference proteome</keyword>
<dbReference type="EMBL" id="CH479182">
    <property type="protein sequence ID" value="EDW34088.1"/>
    <property type="molecule type" value="Genomic_DNA"/>
</dbReference>
<evidence type="ECO:0000313" key="3">
    <source>
        <dbReference type="Proteomes" id="UP000008744"/>
    </source>
</evidence>
<feature type="compositionally biased region" description="Basic and acidic residues" evidence="1">
    <location>
        <begin position="1"/>
        <end position="19"/>
    </location>
</feature>
<name>B4GEQ3_DROPE</name>
<evidence type="ECO:0000313" key="2">
    <source>
        <dbReference type="EMBL" id="EDW34088.1"/>
    </source>
</evidence>
<dbReference type="HOGENOM" id="CLU_2529841_0_0_1"/>
<feature type="region of interest" description="Disordered" evidence="1">
    <location>
        <begin position="1"/>
        <end position="22"/>
    </location>
</feature>
<dbReference type="Proteomes" id="UP000008744">
    <property type="component" value="Unassembled WGS sequence"/>
</dbReference>